<reference evidence="7 8" key="1">
    <citation type="submission" date="2015-09" db="EMBL/GenBank/DDBJ databases">
        <title>Draft genome of the parasitic nematode Teladorsagia circumcincta isolate WARC Sus (inbred).</title>
        <authorList>
            <person name="Mitreva M."/>
        </authorList>
    </citation>
    <scope>NUCLEOTIDE SEQUENCE [LARGE SCALE GENOMIC DNA]</scope>
    <source>
        <strain evidence="7 8">S</strain>
    </source>
</reference>
<feature type="transmembrane region" description="Helical" evidence="5">
    <location>
        <begin position="153"/>
        <end position="176"/>
    </location>
</feature>
<evidence type="ECO:0000256" key="2">
    <source>
        <dbReference type="ARBA" id="ARBA00022692"/>
    </source>
</evidence>
<keyword evidence="2 5" id="KW-0812">Transmembrane</keyword>
<dbReference type="AlphaFoldDB" id="A0A2G9TLA7"/>
<dbReference type="PANTHER" id="PTHR22950:SF217">
    <property type="entry name" value="AMINO ACID TRANSPORTER TRANSMEMBRANE DOMAIN-CONTAINING PROTEIN"/>
    <property type="match status" value="1"/>
</dbReference>
<dbReference type="PANTHER" id="PTHR22950">
    <property type="entry name" value="AMINO ACID TRANSPORTER"/>
    <property type="match status" value="1"/>
</dbReference>
<evidence type="ECO:0000256" key="5">
    <source>
        <dbReference type="SAM" id="Phobius"/>
    </source>
</evidence>
<protein>
    <submittedName>
        <fullName evidence="7">Transmembrane amino acid transporter protein</fullName>
    </submittedName>
</protein>
<name>A0A2G9TLA7_TELCI</name>
<dbReference type="GO" id="GO:0005774">
    <property type="term" value="C:vacuolar membrane"/>
    <property type="evidence" value="ECO:0007669"/>
    <property type="project" value="TreeGrafter"/>
</dbReference>
<evidence type="ECO:0000313" key="8">
    <source>
        <dbReference type="Proteomes" id="UP000230423"/>
    </source>
</evidence>
<dbReference type="InterPro" id="IPR013057">
    <property type="entry name" value="AA_transpt_TM"/>
</dbReference>
<comment type="subcellular location">
    <subcellularLocation>
        <location evidence="1">Membrane</location>
        <topology evidence="1">Multi-pass membrane protein</topology>
    </subcellularLocation>
</comment>
<feature type="domain" description="Amino acid transporter transmembrane" evidence="6">
    <location>
        <begin position="50"/>
        <end position="242"/>
    </location>
</feature>
<dbReference type="EMBL" id="KZ360110">
    <property type="protein sequence ID" value="PIO58725.1"/>
    <property type="molecule type" value="Genomic_DNA"/>
</dbReference>
<evidence type="ECO:0000256" key="4">
    <source>
        <dbReference type="ARBA" id="ARBA00023136"/>
    </source>
</evidence>
<dbReference type="Proteomes" id="UP000230423">
    <property type="component" value="Unassembled WGS sequence"/>
</dbReference>
<keyword evidence="4 5" id="KW-0472">Membrane</keyword>
<accession>A0A2G9TLA7</accession>
<keyword evidence="3 5" id="KW-1133">Transmembrane helix</keyword>
<organism evidence="7 8">
    <name type="scientific">Teladorsagia circumcincta</name>
    <name type="common">Brown stomach worm</name>
    <name type="synonym">Ostertagia circumcincta</name>
    <dbReference type="NCBI Taxonomy" id="45464"/>
    <lineage>
        <taxon>Eukaryota</taxon>
        <taxon>Metazoa</taxon>
        <taxon>Ecdysozoa</taxon>
        <taxon>Nematoda</taxon>
        <taxon>Chromadorea</taxon>
        <taxon>Rhabditida</taxon>
        <taxon>Rhabditina</taxon>
        <taxon>Rhabditomorpha</taxon>
        <taxon>Strongyloidea</taxon>
        <taxon>Trichostrongylidae</taxon>
        <taxon>Teladorsagia</taxon>
    </lineage>
</organism>
<dbReference type="OrthoDB" id="1684102at2759"/>
<evidence type="ECO:0000313" key="7">
    <source>
        <dbReference type="EMBL" id="PIO58725.1"/>
    </source>
</evidence>
<keyword evidence="8" id="KW-1185">Reference proteome</keyword>
<dbReference type="GO" id="GO:0015179">
    <property type="term" value="F:L-amino acid transmembrane transporter activity"/>
    <property type="evidence" value="ECO:0007669"/>
    <property type="project" value="TreeGrafter"/>
</dbReference>
<sequence length="255" mass="28667">MAEEAFASSYKPLVRFKLVARWFVNCCLIFLQVGILSVYYIFVVDHAKEVLPLENKMKHPKDMDGFNGVLSTGVSLVTLIYAACGFYGYITYGDQVQGSVTLNLSDTPLNFSVKCMLLCVVYSSFLIQQYPIVEMLWPMAKRPLRARNTKRAYITAFEYLFRFSIVFVALGLAWLIPNLDQIIPLVGVTAGMLLALVLPAILEVVVFIEEWRANFTTLRLSVYVGLDCFYAILGLFFVVTGLQANIKSLMQGESS</sequence>
<feature type="transmembrane region" description="Helical" evidence="5">
    <location>
        <begin position="182"/>
        <end position="208"/>
    </location>
</feature>
<feature type="transmembrane region" description="Helical" evidence="5">
    <location>
        <begin position="22"/>
        <end position="44"/>
    </location>
</feature>
<evidence type="ECO:0000256" key="1">
    <source>
        <dbReference type="ARBA" id="ARBA00004141"/>
    </source>
</evidence>
<evidence type="ECO:0000256" key="3">
    <source>
        <dbReference type="ARBA" id="ARBA00022989"/>
    </source>
</evidence>
<dbReference type="Pfam" id="PF01490">
    <property type="entry name" value="Aa_trans"/>
    <property type="match status" value="1"/>
</dbReference>
<evidence type="ECO:0000259" key="6">
    <source>
        <dbReference type="Pfam" id="PF01490"/>
    </source>
</evidence>
<feature type="transmembrane region" description="Helical" evidence="5">
    <location>
        <begin position="220"/>
        <end position="242"/>
    </location>
</feature>
<feature type="transmembrane region" description="Helical" evidence="5">
    <location>
        <begin position="65"/>
        <end position="91"/>
    </location>
</feature>
<proteinExistence type="predicted"/>
<gene>
    <name evidence="7" type="ORF">TELCIR_19833</name>
</gene>